<dbReference type="AlphaFoldDB" id="A0A2P4Y8I5"/>
<evidence type="ECO:0000313" key="2">
    <source>
        <dbReference type="Proteomes" id="UP000237271"/>
    </source>
</evidence>
<keyword evidence="2" id="KW-1185">Reference proteome</keyword>
<dbReference type="Proteomes" id="UP000237271">
    <property type="component" value="Unassembled WGS sequence"/>
</dbReference>
<comment type="caution">
    <text evidence="1">The sequence shown here is derived from an EMBL/GenBank/DDBJ whole genome shotgun (WGS) entry which is preliminary data.</text>
</comment>
<protein>
    <submittedName>
        <fullName evidence="1">Uncharacterized protein</fullName>
    </submittedName>
</protein>
<accession>A0A2P4Y8I5</accession>
<gene>
    <name evidence="1" type="ORF">PHPALM_8964</name>
</gene>
<reference evidence="1 2" key="1">
    <citation type="journal article" date="2017" name="Genome Biol. Evol.">
        <title>Phytophthora megakarya and P. palmivora, closely related causal agents of cacao black pod rot, underwent increases in genome sizes and gene numbers by different mechanisms.</title>
        <authorList>
            <person name="Ali S.S."/>
            <person name="Shao J."/>
            <person name="Lary D.J."/>
            <person name="Kronmiller B."/>
            <person name="Shen D."/>
            <person name="Strem M.D."/>
            <person name="Amoako-Attah I."/>
            <person name="Akrofi A.Y."/>
            <person name="Begoude B.A."/>
            <person name="Ten Hoopen G.M."/>
            <person name="Coulibaly K."/>
            <person name="Kebe B.I."/>
            <person name="Melnick R.L."/>
            <person name="Guiltinan M.J."/>
            <person name="Tyler B.M."/>
            <person name="Meinhardt L.W."/>
            <person name="Bailey B.A."/>
        </authorList>
    </citation>
    <scope>NUCLEOTIDE SEQUENCE [LARGE SCALE GENOMIC DNA]</scope>
    <source>
        <strain evidence="2">sbr112.9</strain>
    </source>
</reference>
<evidence type="ECO:0000313" key="1">
    <source>
        <dbReference type="EMBL" id="POM74122.1"/>
    </source>
</evidence>
<organism evidence="1 2">
    <name type="scientific">Phytophthora palmivora</name>
    <dbReference type="NCBI Taxonomy" id="4796"/>
    <lineage>
        <taxon>Eukaryota</taxon>
        <taxon>Sar</taxon>
        <taxon>Stramenopiles</taxon>
        <taxon>Oomycota</taxon>
        <taxon>Peronosporomycetes</taxon>
        <taxon>Peronosporales</taxon>
        <taxon>Peronosporaceae</taxon>
        <taxon>Phytophthora</taxon>
    </lineage>
</organism>
<dbReference type="EMBL" id="NCKW01004928">
    <property type="protein sequence ID" value="POM74122.1"/>
    <property type="molecule type" value="Genomic_DNA"/>
</dbReference>
<name>A0A2P4Y8I5_9STRA</name>
<dbReference type="OrthoDB" id="123788at2759"/>
<proteinExistence type="predicted"/>
<sequence length="225" mass="25814">MDMLDLIHHANVQAVTTHWSALAAQFNIDFQPTDINQVDNVDYNHVQFWSQLSLKAKFSLPMQYEFFAVKQAMTLDQTKIYTSCGDYHNPISLLPSTHGTTSSDMVWFPGYNRKIWRHLCKSQIGGRYLIVHAQLLDHWPEIFTSPLAVVDKPGAHEDDIRLINYCSFPPGHSVNDYTDRGDHPPISYNPLKDIARRIHQLKTLNPAASIHHRKTSHGVFISLKR</sequence>